<dbReference type="EMBL" id="QKWP01000336">
    <property type="protein sequence ID" value="RIB21898.1"/>
    <property type="molecule type" value="Genomic_DNA"/>
</dbReference>
<evidence type="ECO:0000313" key="2">
    <source>
        <dbReference type="Proteomes" id="UP000266673"/>
    </source>
</evidence>
<gene>
    <name evidence="1" type="ORF">C2G38_2175399</name>
</gene>
<proteinExistence type="predicted"/>
<evidence type="ECO:0000313" key="1">
    <source>
        <dbReference type="EMBL" id="RIB21898.1"/>
    </source>
</evidence>
<protein>
    <submittedName>
        <fullName evidence="1">Uncharacterized protein</fullName>
    </submittedName>
</protein>
<organism evidence="1 2">
    <name type="scientific">Gigaspora rosea</name>
    <dbReference type="NCBI Taxonomy" id="44941"/>
    <lineage>
        <taxon>Eukaryota</taxon>
        <taxon>Fungi</taxon>
        <taxon>Fungi incertae sedis</taxon>
        <taxon>Mucoromycota</taxon>
        <taxon>Glomeromycotina</taxon>
        <taxon>Glomeromycetes</taxon>
        <taxon>Diversisporales</taxon>
        <taxon>Gigasporaceae</taxon>
        <taxon>Gigaspora</taxon>
    </lineage>
</organism>
<reference evidence="1 2" key="1">
    <citation type="submission" date="2018-06" db="EMBL/GenBank/DDBJ databases">
        <title>Comparative genomics reveals the genomic features of Rhizophagus irregularis, R. cerebriforme, R. diaphanum and Gigaspora rosea, and their symbiotic lifestyle signature.</title>
        <authorList>
            <person name="Morin E."/>
            <person name="San Clemente H."/>
            <person name="Chen E.C.H."/>
            <person name="De La Providencia I."/>
            <person name="Hainaut M."/>
            <person name="Kuo A."/>
            <person name="Kohler A."/>
            <person name="Murat C."/>
            <person name="Tang N."/>
            <person name="Roy S."/>
            <person name="Loubradou J."/>
            <person name="Henrissat B."/>
            <person name="Grigoriev I.V."/>
            <person name="Corradi N."/>
            <person name="Roux C."/>
            <person name="Martin F.M."/>
        </authorList>
    </citation>
    <scope>NUCLEOTIDE SEQUENCE [LARGE SCALE GENOMIC DNA]</scope>
    <source>
        <strain evidence="1 2">DAOM 194757</strain>
    </source>
</reference>
<accession>A0A397VJ65</accession>
<keyword evidence="2" id="KW-1185">Reference proteome</keyword>
<name>A0A397VJ65_9GLOM</name>
<sequence>MSGFMAGINYKQSAKKEISEEKIKFIELDISKSDEKIIKYRENLHTEKLNLESNLIRETSQQNINKRNKILTQNIAIEQPELTIKQRDLKIQRTYEGLASDKYKKILLEQECSTIDYGIEEILSQNEFTFTKSHLQEKCGIEEDETENEHKGIYINHTESRTGQDQYTGQEISLHTTKRKNLAMSIETESIPETNITAD</sequence>
<dbReference type="AlphaFoldDB" id="A0A397VJ65"/>
<comment type="caution">
    <text evidence="1">The sequence shown here is derived from an EMBL/GenBank/DDBJ whole genome shotgun (WGS) entry which is preliminary data.</text>
</comment>
<dbReference type="Proteomes" id="UP000266673">
    <property type="component" value="Unassembled WGS sequence"/>
</dbReference>